<organism evidence="3 4">
    <name type="scientific">Extremus antarcticus</name>
    <dbReference type="NCBI Taxonomy" id="702011"/>
    <lineage>
        <taxon>Eukaryota</taxon>
        <taxon>Fungi</taxon>
        <taxon>Dikarya</taxon>
        <taxon>Ascomycota</taxon>
        <taxon>Pezizomycotina</taxon>
        <taxon>Dothideomycetes</taxon>
        <taxon>Dothideomycetidae</taxon>
        <taxon>Mycosphaerellales</taxon>
        <taxon>Extremaceae</taxon>
        <taxon>Extremus</taxon>
    </lineage>
</organism>
<comment type="caution">
    <text evidence="3">The sequence shown here is derived from an EMBL/GenBank/DDBJ whole genome shotgun (WGS) entry which is preliminary data.</text>
</comment>
<dbReference type="SUPFAM" id="SSF81383">
    <property type="entry name" value="F-box domain"/>
    <property type="match status" value="1"/>
</dbReference>
<dbReference type="InterPro" id="IPR036047">
    <property type="entry name" value="F-box-like_dom_sf"/>
</dbReference>
<dbReference type="InterPro" id="IPR001810">
    <property type="entry name" value="F-box_dom"/>
</dbReference>
<dbReference type="AlphaFoldDB" id="A0AAJ0DAM6"/>
<keyword evidence="4" id="KW-1185">Reference proteome</keyword>
<evidence type="ECO:0000259" key="2">
    <source>
        <dbReference type="PROSITE" id="PS50181"/>
    </source>
</evidence>
<evidence type="ECO:0000313" key="4">
    <source>
        <dbReference type="Proteomes" id="UP001271007"/>
    </source>
</evidence>
<feature type="region of interest" description="Disordered" evidence="1">
    <location>
        <begin position="211"/>
        <end position="237"/>
    </location>
</feature>
<name>A0AAJ0DAM6_9PEZI</name>
<accession>A0AAJ0DAM6</accession>
<proteinExistence type="predicted"/>
<sequence>MGVYDVFCSLCGGPLTRRDILDSPNPEPGSMYWDYSDKLLLDVDLEWLTGPLRMLGKREHDQGAPKSNRPSAEIFDSSGFDDGGYFDATDSSGETHWCYAYDRTAEAGFMTYHFILHGECLSILECALATYNFHYLEPPLDDFYDALCAVMETDGPGGVGLPLRNGHFGAAQFWDQDWKAKKGWEFIVANPNIVPDATHYIVSHLHRASPEDRQSEVAKGASASDRRSPRSLTEGMSGLQSLPPEILSQIESNLPIQGAFSLRLTCRRLAARIQLTQAFWQRRLIAGELFGLTMLDRDALGCVEKGRDWRRLVKTLATYESFFGEETGRPKELWGEMHNAPIGLKNHMRIWKIITGLLDEY</sequence>
<gene>
    <name evidence="3" type="ORF">LTR09_012130</name>
</gene>
<dbReference type="EMBL" id="JAWDJX010000096">
    <property type="protein sequence ID" value="KAK3046386.1"/>
    <property type="molecule type" value="Genomic_DNA"/>
</dbReference>
<dbReference type="PROSITE" id="PS50181">
    <property type="entry name" value="FBOX"/>
    <property type="match status" value="1"/>
</dbReference>
<evidence type="ECO:0000256" key="1">
    <source>
        <dbReference type="SAM" id="MobiDB-lite"/>
    </source>
</evidence>
<feature type="domain" description="F-box" evidence="2">
    <location>
        <begin position="236"/>
        <end position="283"/>
    </location>
</feature>
<reference evidence="3" key="1">
    <citation type="submission" date="2023-04" db="EMBL/GenBank/DDBJ databases">
        <title>Black Yeasts Isolated from many extreme environments.</title>
        <authorList>
            <person name="Coleine C."/>
            <person name="Stajich J.E."/>
            <person name="Selbmann L."/>
        </authorList>
    </citation>
    <scope>NUCLEOTIDE SEQUENCE</scope>
    <source>
        <strain evidence="3">CCFEE 5312</strain>
    </source>
</reference>
<dbReference type="Proteomes" id="UP001271007">
    <property type="component" value="Unassembled WGS sequence"/>
</dbReference>
<dbReference type="Pfam" id="PF12937">
    <property type="entry name" value="F-box-like"/>
    <property type="match status" value="1"/>
</dbReference>
<protein>
    <recommendedName>
        <fullName evidence="2">F-box domain-containing protein</fullName>
    </recommendedName>
</protein>
<evidence type="ECO:0000313" key="3">
    <source>
        <dbReference type="EMBL" id="KAK3046386.1"/>
    </source>
</evidence>